<name>A0ABQ5AJP9_9ASTR</name>
<dbReference type="Proteomes" id="UP001151760">
    <property type="component" value="Unassembled WGS sequence"/>
</dbReference>
<evidence type="ECO:0000256" key="1">
    <source>
        <dbReference type="SAM" id="MobiDB-lite"/>
    </source>
</evidence>
<keyword evidence="4" id="KW-1185">Reference proteome</keyword>
<dbReference type="PANTHER" id="PTHR11697">
    <property type="entry name" value="GENERAL TRANSCRIPTION FACTOR 2-RELATED ZINC FINGER PROTEIN"/>
    <property type="match status" value="1"/>
</dbReference>
<feature type="compositionally biased region" description="Polar residues" evidence="1">
    <location>
        <begin position="756"/>
        <end position="776"/>
    </location>
</feature>
<dbReference type="InterPro" id="IPR055298">
    <property type="entry name" value="AtLOH3-like"/>
</dbReference>
<dbReference type="Pfam" id="PF14291">
    <property type="entry name" value="DUF4371"/>
    <property type="match status" value="1"/>
</dbReference>
<organism evidence="3 4">
    <name type="scientific">Tanacetum coccineum</name>
    <dbReference type="NCBI Taxonomy" id="301880"/>
    <lineage>
        <taxon>Eukaryota</taxon>
        <taxon>Viridiplantae</taxon>
        <taxon>Streptophyta</taxon>
        <taxon>Embryophyta</taxon>
        <taxon>Tracheophyta</taxon>
        <taxon>Spermatophyta</taxon>
        <taxon>Magnoliopsida</taxon>
        <taxon>eudicotyledons</taxon>
        <taxon>Gunneridae</taxon>
        <taxon>Pentapetalae</taxon>
        <taxon>asterids</taxon>
        <taxon>campanulids</taxon>
        <taxon>Asterales</taxon>
        <taxon>Asteraceae</taxon>
        <taxon>Asteroideae</taxon>
        <taxon>Anthemideae</taxon>
        <taxon>Anthemidinae</taxon>
        <taxon>Tanacetum</taxon>
    </lineage>
</organism>
<protein>
    <submittedName>
        <fullName evidence="3">Zinc knuckle CX2CX4HX4C containing protein</fullName>
    </submittedName>
</protein>
<feature type="region of interest" description="Disordered" evidence="1">
    <location>
        <begin position="756"/>
        <end position="783"/>
    </location>
</feature>
<reference evidence="3" key="2">
    <citation type="submission" date="2022-01" db="EMBL/GenBank/DDBJ databases">
        <authorList>
            <person name="Yamashiro T."/>
            <person name="Shiraishi A."/>
            <person name="Satake H."/>
            <person name="Nakayama K."/>
        </authorList>
    </citation>
    <scope>NUCLEOTIDE SEQUENCE</scope>
</reference>
<evidence type="ECO:0000313" key="4">
    <source>
        <dbReference type="Proteomes" id="UP001151760"/>
    </source>
</evidence>
<dbReference type="EMBL" id="BQNB010012269">
    <property type="protein sequence ID" value="GJT01426.1"/>
    <property type="molecule type" value="Genomic_DNA"/>
</dbReference>
<gene>
    <name evidence="3" type="ORF">Tco_0822595</name>
</gene>
<sequence>MQDSNLRFRVQTLLFFASMENPHDIIEQMVKVSEKHAFWSLNEEFKKVFWFSQLIRHIILDRYVAFSFCGHDETKESQNKGNFLELLRWLGYRCDLAWRATLKKTPKNEKKTSGKIQKDIARACADEIINAIRVELGDDLLAILVDESGKLKLSHTRIRGQGHDGASNMSGAFNGLRTLIQNDTPSAYFVHCDIESGKGMNQEYGVKRPCYTRWGSHYGSLLNIKKIYSLIYKVLQDLGIDSSNQDNRAEALRVLRKIKTFKFVFCLHLMVDILGETDGLNKTLQKKDQQIVNAMHQVRTSKERLQDMRNGGWEPLMQKAALFCDKYDCELIDMNGAYFNGINLDVVSSCLVYSGFMEKFSNKTGEVGERVHRMKGPGIGNAGVTQPRMPARVLRDPNLVSDYNLIETVAATMDYSIKPYSHVMGSSLNSSHGKYGDVFPMETQPSRVMEYPSLNSFYQSTTMARNISCEGPSFIPIASDKINIAEFFCVPFKTMADFENLTRDIEMGSPNDPSIKSLDIITKPTSYVGAAGENAKDQAKVNLNFCPLVPGPMFNGVNISIPHKVVEKFESWAGLEDVLDGGPWLIHKSLIILKKWSTDTRLLKEELTRILIWVKVHDVPLQVFEKDGISLIANFIGKPVMLDSYTCSMCKDLWGGSKTIHVEYEWRPPRCAVCKIFGHVHDLFPKKVVNPNVVTLNVVKTFDVPTPTVEKTNYGFQTLGKKKKKKVRYEPKASTSAPKKIVTNVDNASNSSSLLKNTVTSSNHDNIASSNSFSSLNVEDDEEEEEVENVYDEMANLFNLQTGGRSSFTTGVG</sequence>
<dbReference type="InterPro" id="IPR025398">
    <property type="entry name" value="DUF4371"/>
</dbReference>
<accession>A0ABQ5AJP9</accession>
<dbReference type="PANTHER" id="PTHR11697:SF230">
    <property type="entry name" value="ZINC FINGER, MYM DOMAIN CONTAINING 1"/>
    <property type="match status" value="1"/>
</dbReference>
<feature type="domain" description="DUF4371" evidence="2">
    <location>
        <begin position="63"/>
        <end position="149"/>
    </location>
</feature>
<reference evidence="3" key="1">
    <citation type="journal article" date="2022" name="Int. J. Mol. Sci.">
        <title>Draft Genome of Tanacetum Coccineum: Genomic Comparison of Closely Related Tanacetum-Family Plants.</title>
        <authorList>
            <person name="Yamashiro T."/>
            <person name="Shiraishi A."/>
            <person name="Nakayama K."/>
            <person name="Satake H."/>
        </authorList>
    </citation>
    <scope>NUCLEOTIDE SEQUENCE</scope>
</reference>
<evidence type="ECO:0000313" key="3">
    <source>
        <dbReference type="EMBL" id="GJT01426.1"/>
    </source>
</evidence>
<evidence type="ECO:0000259" key="2">
    <source>
        <dbReference type="Pfam" id="PF14291"/>
    </source>
</evidence>
<comment type="caution">
    <text evidence="3">The sequence shown here is derived from an EMBL/GenBank/DDBJ whole genome shotgun (WGS) entry which is preliminary data.</text>
</comment>
<proteinExistence type="predicted"/>